<accession>A0A9X9NYX5</accession>
<evidence type="ECO:0000313" key="2">
    <source>
        <dbReference type="Proteomes" id="UP001164550"/>
    </source>
</evidence>
<organism evidence="1 2">
    <name type="scientific">Xanthomonas phage vB_Xar_IVIA-DoCa7</name>
    <dbReference type="NCBI Taxonomy" id="2975534"/>
    <lineage>
        <taxon>Viruses</taxon>
        <taxon>Duplodnaviria</taxon>
        <taxon>Heunggongvirae</taxon>
        <taxon>Uroviricota</taxon>
        <taxon>Caudoviricetes</taxon>
        <taxon>Autographivirales</taxon>
        <taxon>Autonotataviridae</taxon>
        <taxon>Paternavirus</taxon>
        <taxon>Paternavirus doca7</taxon>
    </lineage>
</organism>
<reference evidence="1" key="1">
    <citation type="submission" date="2022-07" db="EMBL/GenBank/DDBJ databases">
        <title>Comparative analysis of new lytic phages for the biological control of phytopathogenic Xanthomonas spp.</title>
        <authorList>
            <person name="Domingo-Calap M.L."/>
            <person name="Bernabeu-Gimeno M."/>
            <person name="Aure C.M."/>
            <person name="Marco-Noales E."/>
            <person name="Domingo-Calap P."/>
        </authorList>
    </citation>
    <scope>NUCLEOTIDE SEQUENCE</scope>
</reference>
<gene>
    <name evidence="1" type="ORF">IVIADoCa7_18</name>
</gene>
<dbReference type="EMBL" id="ON932081">
    <property type="protein sequence ID" value="UYA98844.1"/>
    <property type="molecule type" value="Genomic_DNA"/>
</dbReference>
<dbReference type="Proteomes" id="UP001164550">
    <property type="component" value="Segment"/>
</dbReference>
<name>A0A9X9NYX5_9CAUD</name>
<keyword evidence="2" id="KW-1185">Reference proteome</keyword>
<proteinExistence type="predicted"/>
<protein>
    <submittedName>
        <fullName evidence="1">Uncharacterized protein</fullName>
    </submittedName>
</protein>
<sequence>MDWLHSLVMLWVWIKLQVLGWWRDLRHWFAFNWQGQHYVVLLGFDKWASWPAMSKAPPGHTYFDPVHGHALAFTYTNAMRYYRKRMGDTPFICVYDAKNKEYIYP</sequence>
<evidence type="ECO:0000313" key="1">
    <source>
        <dbReference type="EMBL" id="UYA98844.1"/>
    </source>
</evidence>